<dbReference type="Proteomes" id="UP000244073">
    <property type="component" value="Unassembled WGS sequence"/>
</dbReference>
<sequence length="136" mass="15690">MDEINTDWKFHAVRKMELLNASSTQWAMKRPPRLTFNIIVESGQPWHERTRTENKSQSPSREPNNPESTTMDAEYYISHSHQQHSSTAAQQHSSTAEVNPSSNRKHRTGCYWSNTSTGQVHKERMPLDQKGMHGTQ</sequence>
<name>A0A2T5M0B5_9EURO</name>
<evidence type="ECO:0000256" key="1">
    <source>
        <dbReference type="SAM" id="MobiDB-lite"/>
    </source>
</evidence>
<dbReference type="GeneID" id="63816762"/>
<dbReference type="VEuPathDB" id="FungiDB:P175DRAFT_0531509"/>
<accession>A0A2T5M0B5</accession>
<feature type="region of interest" description="Disordered" evidence="1">
    <location>
        <begin position="40"/>
        <end position="136"/>
    </location>
</feature>
<organism evidence="2 3">
    <name type="scientific">Aspergillus ochraceoroseus IBT 24754</name>
    <dbReference type="NCBI Taxonomy" id="1392256"/>
    <lineage>
        <taxon>Eukaryota</taxon>
        <taxon>Fungi</taxon>
        <taxon>Dikarya</taxon>
        <taxon>Ascomycota</taxon>
        <taxon>Pezizomycotina</taxon>
        <taxon>Eurotiomycetes</taxon>
        <taxon>Eurotiomycetidae</taxon>
        <taxon>Eurotiales</taxon>
        <taxon>Aspergillaceae</taxon>
        <taxon>Aspergillus</taxon>
        <taxon>Aspergillus subgen. Nidulantes</taxon>
    </lineage>
</organism>
<dbReference type="RefSeq" id="XP_040753358.1">
    <property type="nucleotide sequence ID" value="XM_040899880.1"/>
</dbReference>
<protein>
    <submittedName>
        <fullName evidence="2">Uncharacterized protein</fullName>
    </submittedName>
</protein>
<reference evidence="2 3" key="1">
    <citation type="journal article" date="2018" name="Proc. Natl. Acad. Sci. U.S.A.">
        <title>Linking secondary metabolites to gene clusters through genome sequencing of six diverse Aspergillus species.</title>
        <authorList>
            <person name="Kaerboelling I."/>
            <person name="Vesth T.C."/>
            <person name="Frisvad J.C."/>
            <person name="Nybo J.L."/>
            <person name="Theobald S."/>
            <person name="Kuo A."/>
            <person name="Bowyer P."/>
            <person name="Matsuda Y."/>
            <person name="Mondo S."/>
            <person name="Lyhne E.K."/>
            <person name="Kogle M.E."/>
            <person name="Clum A."/>
            <person name="Lipzen A."/>
            <person name="Salamov A."/>
            <person name="Ngan C.Y."/>
            <person name="Daum C."/>
            <person name="Chiniquy J."/>
            <person name="Barry K."/>
            <person name="LaButti K."/>
            <person name="Haridas S."/>
            <person name="Simmons B.A."/>
            <person name="Magnuson J.K."/>
            <person name="Mortensen U.H."/>
            <person name="Larsen T.O."/>
            <person name="Grigoriev I.V."/>
            <person name="Baker S.E."/>
            <person name="Andersen M.R."/>
        </authorList>
    </citation>
    <scope>NUCLEOTIDE SEQUENCE [LARGE SCALE GENOMIC DNA]</scope>
    <source>
        <strain evidence="2 3">IBT 24754</strain>
    </source>
</reference>
<comment type="caution">
    <text evidence="2">The sequence shown here is derived from an EMBL/GenBank/DDBJ whole genome shotgun (WGS) entry which is preliminary data.</text>
</comment>
<evidence type="ECO:0000313" key="2">
    <source>
        <dbReference type="EMBL" id="PTU21966.1"/>
    </source>
</evidence>
<dbReference type="AlphaFoldDB" id="A0A2T5M0B5"/>
<feature type="compositionally biased region" description="Low complexity" evidence="1">
    <location>
        <begin position="78"/>
        <end position="96"/>
    </location>
</feature>
<proteinExistence type="predicted"/>
<feature type="compositionally biased region" description="Basic and acidic residues" evidence="1">
    <location>
        <begin position="120"/>
        <end position="136"/>
    </location>
</feature>
<dbReference type="EMBL" id="MSFN02000003">
    <property type="protein sequence ID" value="PTU21966.1"/>
    <property type="molecule type" value="Genomic_DNA"/>
</dbReference>
<feature type="compositionally biased region" description="Polar residues" evidence="1">
    <location>
        <begin position="55"/>
        <end position="71"/>
    </location>
</feature>
<evidence type="ECO:0000313" key="3">
    <source>
        <dbReference type="Proteomes" id="UP000244073"/>
    </source>
</evidence>
<gene>
    <name evidence="2" type="ORF">P175DRAFT_0531509</name>
</gene>